<evidence type="ECO:0000313" key="8">
    <source>
        <dbReference type="Proteomes" id="UP000184608"/>
    </source>
</evidence>
<comment type="similarity">
    <text evidence="2">Belongs to the PpiC/parvulin rotamase family.</text>
</comment>
<sequence>MNRNEQKKRYLMAKVATDLYQLNPEYLSSVQRAEAEEKACRMFDIQQLILTSAAAAQVTPVGPDELAQAYQACVDQFESEAAFHQTMKSQLLSQEGFRQALCDQLMCDKVLDAVSSDIPPLDVTKARLYYQQHQQEFSKPATWEMSQILITVNDDFAENTRSNALRRIRDIAARARPKSFAQLAQRYSECPSAMNQGYLGWCKEGDLYRPVSEALHRLNPQEISPPVETEMGFHLVTYHQNRAAGQASFEEAFPFLQEKHHLRAKAFLQRQWILQLQSHASECV</sequence>
<comment type="catalytic activity">
    <reaction evidence="1">
        <text>[protein]-peptidylproline (omega=180) = [protein]-peptidylproline (omega=0)</text>
        <dbReference type="Rhea" id="RHEA:16237"/>
        <dbReference type="Rhea" id="RHEA-COMP:10747"/>
        <dbReference type="Rhea" id="RHEA-COMP:10748"/>
        <dbReference type="ChEBI" id="CHEBI:83833"/>
        <dbReference type="ChEBI" id="CHEBI:83834"/>
        <dbReference type="EC" id="5.2.1.8"/>
    </reaction>
</comment>
<accession>A0A1M5WY28</accession>
<keyword evidence="8" id="KW-1185">Reference proteome</keyword>
<dbReference type="InterPro" id="IPR046357">
    <property type="entry name" value="PPIase_dom_sf"/>
</dbReference>
<dbReference type="Proteomes" id="UP000184608">
    <property type="component" value="Unassembled WGS sequence"/>
</dbReference>
<dbReference type="PROSITE" id="PS50198">
    <property type="entry name" value="PPIC_PPIASE_2"/>
    <property type="match status" value="1"/>
</dbReference>
<keyword evidence="5 7" id="KW-0413">Isomerase</keyword>
<dbReference type="Gene3D" id="3.10.50.40">
    <property type="match status" value="1"/>
</dbReference>
<dbReference type="STRING" id="1216006.VA7868_00925"/>
<gene>
    <name evidence="7" type="primary">cbf2</name>
    <name evidence="7" type="ORF">VA7868_00925</name>
</gene>
<dbReference type="InterPro" id="IPR000297">
    <property type="entry name" value="PPIase_PpiC"/>
</dbReference>
<dbReference type="PANTHER" id="PTHR47245">
    <property type="entry name" value="PEPTIDYLPROLYL ISOMERASE"/>
    <property type="match status" value="1"/>
</dbReference>
<dbReference type="SUPFAM" id="SSF109998">
    <property type="entry name" value="Triger factor/SurA peptide-binding domain-like"/>
    <property type="match status" value="1"/>
</dbReference>
<dbReference type="PANTHER" id="PTHR47245:SF2">
    <property type="entry name" value="PEPTIDYL-PROLYL CIS-TRANS ISOMERASE HP_0175-RELATED"/>
    <property type="match status" value="1"/>
</dbReference>
<feature type="domain" description="PpiC" evidence="6">
    <location>
        <begin position="140"/>
        <end position="240"/>
    </location>
</feature>
<evidence type="ECO:0000256" key="2">
    <source>
        <dbReference type="ARBA" id="ARBA00007656"/>
    </source>
</evidence>
<dbReference type="InterPro" id="IPR050245">
    <property type="entry name" value="PrsA_foldase"/>
</dbReference>
<reference evidence="7 8" key="1">
    <citation type="submission" date="2016-11" db="EMBL/GenBank/DDBJ databases">
        <authorList>
            <person name="Jaros S."/>
            <person name="Januszkiewicz K."/>
            <person name="Wedrychowicz H."/>
        </authorList>
    </citation>
    <scope>NUCLEOTIDE SEQUENCE [LARGE SCALE GENOMIC DNA]</scope>
    <source>
        <strain evidence="7 8">CECT 7868</strain>
    </source>
</reference>
<evidence type="ECO:0000313" key="7">
    <source>
        <dbReference type="EMBL" id="SHH92509.1"/>
    </source>
</evidence>
<proteinExistence type="inferred from homology"/>
<organism evidence="7 8">
    <name type="scientific">Vibrio aerogenes CECT 7868</name>
    <dbReference type="NCBI Taxonomy" id="1216006"/>
    <lineage>
        <taxon>Bacteria</taxon>
        <taxon>Pseudomonadati</taxon>
        <taxon>Pseudomonadota</taxon>
        <taxon>Gammaproteobacteria</taxon>
        <taxon>Vibrionales</taxon>
        <taxon>Vibrionaceae</taxon>
        <taxon>Vibrio</taxon>
    </lineage>
</organism>
<protein>
    <recommendedName>
        <fullName evidence="3">peptidylprolyl isomerase</fullName>
        <ecNumber evidence="3">5.2.1.8</ecNumber>
    </recommendedName>
</protein>
<dbReference type="AlphaFoldDB" id="A0A1M5WY28"/>
<dbReference type="InterPro" id="IPR027304">
    <property type="entry name" value="Trigger_fact/SurA_dom_sf"/>
</dbReference>
<evidence type="ECO:0000256" key="5">
    <source>
        <dbReference type="PROSITE-ProRule" id="PRU00278"/>
    </source>
</evidence>
<dbReference type="EMBL" id="FQXZ01000007">
    <property type="protein sequence ID" value="SHH92509.1"/>
    <property type="molecule type" value="Genomic_DNA"/>
</dbReference>
<dbReference type="EC" id="5.2.1.8" evidence="3"/>
<dbReference type="RefSeq" id="WP_073602672.1">
    <property type="nucleotide sequence ID" value="NZ_FQXZ01000007.1"/>
</dbReference>
<evidence type="ECO:0000256" key="3">
    <source>
        <dbReference type="ARBA" id="ARBA00013194"/>
    </source>
</evidence>
<keyword evidence="4 5" id="KW-0697">Rotamase</keyword>
<evidence type="ECO:0000259" key="6">
    <source>
        <dbReference type="PROSITE" id="PS50198"/>
    </source>
</evidence>
<evidence type="ECO:0000256" key="4">
    <source>
        <dbReference type="ARBA" id="ARBA00023110"/>
    </source>
</evidence>
<dbReference type="GO" id="GO:0003755">
    <property type="term" value="F:peptidyl-prolyl cis-trans isomerase activity"/>
    <property type="evidence" value="ECO:0007669"/>
    <property type="project" value="UniProtKB-KW"/>
</dbReference>
<dbReference type="SUPFAM" id="SSF54534">
    <property type="entry name" value="FKBP-like"/>
    <property type="match status" value="1"/>
</dbReference>
<dbReference type="OrthoDB" id="9769613at2"/>
<evidence type="ECO:0000256" key="1">
    <source>
        <dbReference type="ARBA" id="ARBA00000971"/>
    </source>
</evidence>
<dbReference type="Pfam" id="PF00639">
    <property type="entry name" value="Rotamase"/>
    <property type="match status" value="1"/>
</dbReference>
<name>A0A1M5WY28_9VIBR</name>